<dbReference type="Proteomes" id="UP000237839">
    <property type="component" value="Unassembled WGS sequence"/>
</dbReference>
<gene>
    <name evidence="1" type="ORF">S2091_4017</name>
</gene>
<evidence type="ECO:0000313" key="2">
    <source>
        <dbReference type="Proteomes" id="UP000237839"/>
    </source>
</evidence>
<keyword evidence="2" id="KW-1185">Reference proteome</keyword>
<reference evidence="1 2" key="1">
    <citation type="submission" date="2018-02" db="EMBL/GenBank/DDBJ databases">
        <title>Solimicrobium silvestre gen. nov., sp. nov., isolated from alpine forest soil.</title>
        <authorList>
            <person name="Margesin R."/>
            <person name="Albuquerque L."/>
            <person name="Zhang D.-C."/>
            <person name="Froufe H.J.C."/>
            <person name="Severino R."/>
            <person name="Roxo I."/>
            <person name="Egas C."/>
            <person name="Da Costa M.S."/>
        </authorList>
    </citation>
    <scope>NUCLEOTIDE SEQUENCE [LARGE SCALE GENOMIC DNA]</scope>
    <source>
        <strain evidence="1 2">S20-91</strain>
    </source>
</reference>
<protein>
    <submittedName>
        <fullName evidence="1">Uncharacterized protein</fullName>
    </submittedName>
</protein>
<comment type="caution">
    <text evidence="1">The sequence shown here is derived from an EMBL/GenBank/DDBJ whole genome shotgun (WGS) entry which is preliminary data.</text>
</comment>
<dbReference type="EMBL" id="PUGF01000026">
    <property type="protein sequence ID" value="PRC91232.1"/>
    <property type="molecule type" value="Genomic_DNA"/>
</dbReference>
<proteinExistence type="predicted"/>
<sequence length="32" mass="3610">MLQALARCSYKLEHARLYSINLAVTSEQEASL</sequence>
<evidence type="ECO:0000313" key="1">
    <source>
        <dbReference type="EMBL" id="PRC91232.1"/>
    </source>
</evidence>
<organism evidence="1 2">
    <name type="scientific">Solimicrobium silvestre</name>
    <dbReference type="NCBI Taxonomy" id="2099400"/>
    <lineage>
        <taxon>Bacteria</taxon>
        <taxon>Pseudomonadati</taxon>
        <taxon>Pseudomonadota</taxon>
        <taxon>Betaproteobacteria</taxon>
        <taxon>Burkholderiales</taxon>
        <taxon>Oxalobacteraceae</taxon>
        <taxon>Solimicrobium</taxon>
    </lineage>
</organism>
<dbReference type="AlphaFoldDB" id="A0A2S9GU24"/>
<accession>A0A2S9GU24</accession>
<name>A0A2S9GU24_9BURK</name>